<dbReference type="GO" id="GO:0016616">
    <property type="term" value="F:oxidoreductase activity, acting on the CH-OH group of donors, NAD or NADP as acceptor"/>
    <property type="evidence" value="ECO:0007669"/>
    <property type="project" value="UniProtKB-ARBA"/>
</dbReference>
<dbReference type="AlphaFoldDB" id="A0A2A5J840"/>
<feature type="domain" description="NADP-dependent oxidoreductase" evidence="7">
    <location>
        <begin position="15"/>
        <end position="259"/>
    </location>
</feature>
<evidence type="ECO:0000256" key="5">
    <source>
        <dbReference type="PIRSR" id="PIRSR000097-2"/>
    </source>
</evidence>
<protein>
    <submittedName>
        <fullName evidence="8">2,5-didehydrogluconate reductase</fullName>
    </submittedName>
</protein>
<evidence type="ECO:0000313" key="9">
    <source>
        <dbReference type="Proteomes" id="UP000230886"/>
    </source>
</evidence>
<evidence type="ECO:0000256" key="3">
    <source>
        <dbReference type="ARBA" id="ARBA00023002"/>
    </source>
</evidence>
<dbReference type="PROSITE" id="PS00063">
    <property type="entry name" value="ALDOKETO_REDUCTASE_3"/>
    <property type="match status" value="1"/>
</dbReference>
<dbReference type="PROSITE" id="PS00798">
    <property type="entry name" value="ALDOKETO_REDUCTASE_1"/>
    <property type="match status" value="1"/>
</dbReference>
<dbReference type="PROSITE" id="PS00062">
    <property type="entry name" value="ALDOKETO_REDUCTASE_2"/>
    <property type="match status" value="1"/>
</dbReference>
<gene>
    <name evidence="8" type="ORF">CHR55_21180</name>
</gene>
<keyword evidence="2" id="KW-0521">NADP</keyword>
<dbReference type="InterPro" id="IPR023210">
    <property type="entry name" value="NADP_OxRdtase_dom"/>
</dbReference>
<dbReference type="Proteomes" id="UP000230886">
    <property type="component" value="Unassembled WGS sequence"/>
</dbReference>
<dbReference type="PANTHER" id="PTHR43827">
    <property type="entry name" value="2,5-DIKETO-D-GLUCONIC ACID REDUCTASE"/>
    <property type="match status" value="1"/>
</dbReference>
<dbReference type="RefSeq" id="WP_099698072.1">
    <property type="nucleotide sequence ID" value="NZ_NOVD01000017.1"/>
</dbReference>
<evidence type="ECO:0000256" key="2">
    <source>
        <dbReference type="ARBA" id="ARBA00022857"/>
    </source>
</evidence>
<evidence type="ECO:0000256" key="4">
    <source>
        <dbReference type="PIRSR" id="PIRSR000097-1"/>
    </source>
</evidence>
<dbReference type="InterPro" id="IPR018170">
    <property type="entry name" value="Aldo/ket_reductase_CS"/>
</dbReference>
<dbReference type="EMBL" id="NOVD01000017">
    <property type="protein sequence ID" value="PCK25379.1"/>
    <property type="molecule type" value="Genomic_DNA"/>
</dbReference>
<feature type="binding site" evidence="5">
    <location>
        <position position="107"/>
    </location>
    <ligand>
        <name>substrate</name>
    </ligand>
</feature>
<accession>A0A2A5J840</accession>
<dbReference type="InterPro" id="IPR020471">
    <property type="entry name" value="AKR"/>
</dbReference>
<comment type="caution">
    <text evidence="8">The sequence shown here is derived from an EMBL/GenBank/DDBJ whole genome shotgun (WGS) entry which is preliminary data.</text>
</comment>
<evidence type="ECO:0000313" key="8">
    <source>
        <dbReference type="EMBL" id="PCK25379.1"/>
    </source>
</evidence>
<dbReference type="PANTHER" id="PTHR43827:SF3">
    <property type="entry name" value="NADP-DEPENDENT OXIDOREDUCTASE DOMAIN-CONTAINING PROTEIN"/>
    <property type="match status" value="1"/>
</dbReference>
<dbReference type="SUPFAM" id="SSF51430">
    <property type="entry name" value="NAD(P)-linked oxidoreductase"/>
    <property type="match status" value="1"/>
</dbReference>
<reference evidence="8 9" key="1">
    <citation type="submission" date="2017-07" db="EMBL/GenBank/DDBJ databases">
        <title>Draft sequence of Rhodococcus enclensis 23b-28.</title>
        <authorList>
            <person name="Besaury L."/>
            <person name="Sancelme M."/>
            <person name="Amato P."/>
            <person name="Lallement A."/>
            <person name="Delort A.-M."/>
        </authorList>
    </citation>
    <scope>NUCLEOTIDE SEQUENCE [LARGE SCALE GENOMIC DNA]</scope>
    <source>
        <strain evidence="8 9">23b-28</strain>
    </source>
</reference>
<dbReference type="Gene3D" id="3.20.20.100">
    <property type="entry name" value="NADP-dependent oxidoreductase domain"/>
    <property type="match status" value="1"/>
</dbReference>
<dbReference type="FunFam" id="3.20.20.100:FF:000002">
    <property type="entry name" value="2,5-diketo-D-gluconic acid reductase A"/>
    <property type="match status" value="1"/>
</dbReference>
<keyword evidence="3" id="KW-0560">Oxidoreductase</keyword>
<dbReference type="CDD" id="cd19132">
    <property type="entry name" value="AKR_AKR5D1_E1"/>
    <property type="match status" value="1"/>
</dbReference>
<evidence type="ECO:0000259" key="7">
    <source>
        <dbReference type="Pfam" id="PF00248"/>
    </source>
</evidence>
<dbReference type="Pfam" id="PF00248">
    <property type="entry name" value="Aldo_ket_red"/>
    <property type="match status" value="1"/>
</dbReference>
<dbReference type="PRINTS" id="PR00069">
    <property type="entry name" value="ALDKETRDTASE"/>
</dbReference>
<comment type="similarity">
    <text evidence="1">Belongs to the aldo/keto reductase family.</text>
</comment>
<name>A0A2A5J840_RHOSG</name>
<dbReference type="InterPro" id="IPR036812">
    <property type="entry name" value="NAD(P)_OxRdtase_dom_sf"/>
</dbReference>
<evidence type="ECO:0000256" key="1">
    <source>
        <dbReference type="ARBA" id="ARBA00007905"/>
    </source>
</evidence>
<evidence type="ECO:0000256" key="6">
    <source>
        <dbReference type="PIRSR" id="PIRSR000097-3"/>
    </source>
</evidence>
<feature type="site" description="Lowers pKa of active site Tyr" evidence="6">
    <location>
        <position position="74"/>
    </location>
</feature>
<feature type="active site" description="Proton donor" evidence="4">
    <location>
        <position position="49"/>
    </location>
</feature>
<sequence>MTTQAATPVATALPPIGLGTWPLVGADATNSVLSGIEAGYRLIDTAAIYGNESAVGVALAESGVPREELFVTTKLRGNDQVSGDIRGALEQSLELLGLDQLDLFLIHWPLPRIDRYVASFESMLACRDAGLVRYVGVSNFLEHHLRRVVAETGEAPAVNQIQMDPSLARIPVRRANDELGIFTQSWSPLGRGDVLDNAVVGEIAGRIGCTPAQVVLAWHVAQGVVPVARSANPTRQAENLAALDVTLSGEDIEALNSLDRGESAARDVEAEEHF</sequence>
<organism evidence="8 9">
    <name type="scientific">Rhodococcus qingshengii</name>
    <dbReference type="NCBI Taxonomy" id="334542"/>
    <lineage>
        <taxon>Bacteria</taxon>
        <taxon>Bacillati</taxon>
        <taxon>Actinomycetota</taxon>
        <taxon>Actinomycetes</taxon>
        <taxon>Mycobacteriales</taxon>
        <taxon>Nocardiaceae</taxon>
        <taxon>Rhodococcus</taxon>
        <taxon>Rhodococcus erythropolis group</taxon>
    </lineage>
</organism>
<dbReference type="PIRSF" id="PIRSF000097">
    <property type="entry name" value="AKR"/>
    <property type="match status" value="1"/>
</dbReference>
<proteinExistence type="inferred from homology"/>